<name>A0A2P5AMG2_PARAD</name>
<accession>A0A2P5AMG2</accession>
<keyword evidence="2" id="KW-1185">Reference proteome</keyword>
<dbReference type="EMBL" id="JXTB01000520">
    <property type="protein sequence ID" value="PON37722.1"/>
    <property type="molecule type" value="Genomic_DNA"/>
</dbReference>
<feature type="non-terminal residue" evidence="1">
    <location>
        <position position="1"/>
    </location>
</feature>
<reference evidence="2" key="1">
    <citation type="submission" date="2016-06" db="EMBL/GenBank/DDBJ databases">
        <title>Parallel loss of symbiosis genes in relatives of nitrogen-fixing non-legume Parasponia.</title>
        <authorList>
            <person name="Van Velzen R."/>
            <person name="Holmer R."/>
            <person name="Bu F."/>
            <person name="Rutten L."/>
            <person name="Van Zeijl A."/>
            <person name="Liu W."/>
            <person name="Santuari L."/>
            <person name="Cao Q."/>
            <person name="Sharma T."/>
            <person name="Shen D."/>
            <person name="Roswanjaya Y."/>
            <person name="Wardhani T."/>
            <person name="Kalhor M.S."/>
            <person name="Jansen J."/>
            <person name="Van den Hoogen J."/>
            <person name="Gungor B."/>
            <person name="Hartog M."/>
            <person name="Hontelez J."/>
            <person name="Verver J."/>
            <person name="Yang W.-C."/>
            <person name="Schijlen E."/>
            <person name="Repin R."/>
            <person name="Schilthuizen M."/>
            <person name="Schranz E."/>
            <person name="Heidstra R."/>
            <person name="Miyata K."/>
            <person name="Fedorova E."/>
            <person name="Kohlen W."/>
            <person name="Bisseling T."/>
            <person name="Smit S."/>
            <person name="Geurts R."/>
        </authorList>
    </citation>
    <scope>NUCLEOTIDE SEQUENCE [LARGE SCALE GENOMIC DNA]</scope>
    <source>
        <strain evidence="2">cv. WU1-14</strain>
    </source>
</reference>
<protein>
    <submittedName>
        <fullName evidence="1">Uncharacterized protein</fullName>
    </submittedName>
</protein>
<dbReference type="Proteomes" id="UP000237105">
    <property type="component" value="Unassembled WGS sequence"/>
</dbReference>
<proteinExistence type="predicted"/>
<organism evidence="1 2">
    <name type="scientific">Parasponia andersonii</name>
    <name type="common">Sponia andersonii</name>
    <dbReference type="NCBI Taxonomy" id="3476"/>
    <lineage>
        <taxon>Eukaryota</taxon>
        <taxon>Viridiplantae</taxon>
        <taxon>Streptophyta</taxon>
        <taxon>Embryophyta</taxon>
        <taxon>Tracheophyta</taxon>
        <taxon>Spermatophyta</taxon>
        <taxon>Magnoliopsida</taxon>
        <taxon>eudicotyledons</taxon>
        <taxon>Gunneridae</taxon>
        <taxon>Pentapetalae</taxon>
        <taxon>rosids</taxon>
        <taxon>fabids</taxon>
        <taxon>Rosales</taxon>
        <taxon>Cannabaceae</taxon>
        <taxon>Parasponia</taxon>
    </lineage>
</organism>
<sequence>ELDLLGLPIWNKQKLVGAFEPSDFRNILRIPLLAGVTMERWGWVATKSGWFSVKSALSSRSKG</sequence>
<comment type="caution">
    <text evidence="1">The sequence shown here is derived from an EMBL/GenBank/DDBJ whole genome shotgun (WGS) entry which is preliminary data.</text>
</comment>
<gene>
    <name evidence="1" type="ORF">PanWU01x14_318210</name>
</gene>
<evidence type="ECO:0000313" key="1">
    <source>
        <dbReference type="EMBL" id="PON37722.1"/>
    </source>
</evidence>
<dbReference type="AlphaFoldDB" id="A0A2P5AMG2"/>
<evidence type="ECO:0000313" key="2">
    <source>
        <dbReference type="Proteomes" id="UP000237105"/>
    </source>
</evidence>